<evidence type="ECO:0000256" key="9">
    <source>
        <dbReference type="SAM" id="MobiDB-lite"/>
    </source>
</evidence>
<dbReference type="Gene3D" id="1.10.3860.10">
    <property type="entry name" value="Sodium:dicarboxylate symporter"/>
    <property type="match status" value="1"/>
</dbReference>
<keyword evidence="3 8" id="KW-0812">Transmembrane</keyword>
<dbReference type="Pfam" id="PF00375">
    <property type="entry name" value="SDF"/>
    <property type="match status" value="1"/>
</dbReference>
<dbReference type="PRINTS" id="PR00173">
    <property type="entry name" value="EDTRNSPORT"/>
</dbReference>
<dbReference type="PANTHER" id="PTHR11958:SF63">
    <property type="entry name" value="AMINO ACID TRANSPORTER"/>
    <property type="match status" value="1"/>
</dbReference>
<dbReference type="FunCoup" id="A0A6P8HPT8">
    <property type="interactions" value="504"/>
</dbReference>
<dbReference type="SUPFAM" id="SSF118215">
    <property type="entry name" value="Proton glutamate symport protein"/>
    <property type="match status" value="1"/>
</dbReference>
<evidence type="ECO:0000256" key="7">
    <source>
        <dbReference type="ARBA" id="ARBA00023180"/>
    </source>
</evidence>
<keyword evidence="10" id="KW-1185">Reference proteome</keyword>
<feature type="transmembrane region" description="Helical" evidence="8">
    <location>
        <begin position="253"/>
        <end position="271"/>
    </location>
</feature>
<comment type="subcellular location">
    <subcellularLocation>
        <location evidence="1 8">Membrane</location>
        <topology evidence="1 8">Multi-pass membrane protein</topology>
    </subcellularLocation>
</comment>
<feature type="transmembrane region" description="Helical" evidence="8">
    <location>
        <begin position="39"/>
        <end position="58"/>
    </location>
</feature>
<dbReference type="Proteomes" id="UP000515163">
    <property type="component" value="Unplaced"/>
</dbReference>
<keyword evidence="6 8" id="KW-0472">Membrane</keyword>
<evidence type="ECO:0000256" key="3">
    <source>
        <dbReference type="ARBA" id="ARBA00022692"/>
    </source>
</evidence>
<dbReference type="KEGG" id="aten:116291643"/>
<dbReference type="GO" id="GO:0005886">
    <property type="term" value="C:plasma membrane"/>
    <property type="evidence" value="ECO:0007669"/>
    <property type="project" value="TreeGrafter"/>
</dbReference>
<feature type="region of interest" description="Disordered" evidence="9">
    <location>
        <begin position="517"/>
        <end position="550"/>
    </location>
</feature>
<dbReference type="GO" id="GO:0005313">
    <property type="term" value="F:L-glutamate transmembrane transporter activity"/>
    <property type="evidence" value="ECO:0007669"/>
    <property type="project" value="TreeGrafter"/>
</dbReference>
<feature type="transmembrane region" description="Helical" evidence="8">
    <location>
        <begin position="291"/>
        <end position="312"/>
    </location>
</feature>
<dbReference type="PROSITE" id="PS00713">
    <property type="entry name" value="NA_DICARBOXYL_SYMP_1"/>
    <property type="match status" value="1"/>
</dbReference>
<dbReference type="OrthoDB" id="5877963at2759"/>
<keyword evidence="7" id="KW-0325">Glycoprotein</keyword>
<feature type="transmembrane region" description="Helical" evidence="8">
    <location>
        <begin position="88"/>
        <end position="109"/>
    </location>
</feature>
<dbReference type="InterPro" id="IPR018107">
    <property type="entry name" value="Na-dicarboxylate_symporter_CS"/>
</dbReference>
<evidence type="ECO:0000313" key="11">
    <source>
        <dbReference type="RefSeq" id="XP_031554690.1"/>
    </source>
</evidence>
<comment type="similarity">
    <text evidence="8">Belongs to the dicarboxylate/amino acid:cation symporter (DAACS) (TC 2.A.23) family.</text>
</comment>
<dbReference type="GeneID" id="116291643"/>
<dbReference type="GO" id="GO:0015175">
    <property type="term" value="F:neutral L-amino acid transmembrane transporter activity"/>
    <property type="evidence" value="ECO:0007669"/>
    <property type="project" value="TreeGrafter"/>
</dbReference>
<evidence type="ECO:0000256" key="2">
    <source>
        <dbReference type="ARBA" id="ARBA00022448"/>
    </source>
</evidence>
<reference evidence="11" key="1">
    <citation type="submission" date="2025-08" db="UniProtKB">
        <authorList>
            <consortium name="RefSeq"/>
        </authorList>
    </citation>
    <scope>IDENTIFICATION</scope>
    <source>
        <tissue evidence="11">Tentacle</tissue>
    </source>
</reference>
<dbReference type="AlphaFoldDB" id="A0A6P8HPT8"/>
<gene>
    <name evidence="11" type="primary">LOC116291643</name>
</gene>
<dbReference type="RefSeq" id="XP_031554690.1">
    <property type="nucleotide sequence ID" value="XM_031698830.1"/>
</dbReference>
<keyword evidence="5 8" id="KW-1133">Transmembrane helix</keyword>
<dbReference type="InParanoid" id="A0A6P8HPT8"/>
<keyword evidence="4 8" id="KW-0769">Symport</keyword>
<dbReference type="InterPro" id="IPR001991">
    <property type="entry name" value="Na-dicarboxylate_symporter"/>
</dbReference>
<evidence type="ECO:0000313" key="10">
    <source>
        <dbReference type="Proteomes" id="UP000515163"/>
    </source>
</evidence>
<feature type="transmembrane region" description="Helical" evidence="8">
    <location>
        <begin position="332"/>
        <end position="354"/>
    </location>
</feature>
<feature type="transmembrane region" description="Helical" evidence="8">
    <location>
        <begin position="121"/>
        <end position="142"/>
    </location>
</feature>
<evidence type="ECO:0000256" key="1">
    <source>
        <dbReference type="ARBA" id="ARBA00004141"/>
    </source>
</evidence>
<evidence type="ECO:0000256" key="5">
    <source>
        <dbReference type="ARBA" id="ARBA00022989"/>
    </source>
</evidence>
<dbReference type="InterPro" id="IPR050746">
    <property type="entry name" value="DAACS"/>
</dbReference>
<keyword evidence="2 8" id="KW-0813">Transport</keyword>
<accession>A0A6P8HPT8</accession>
<dbReference type="InterPro" id="IPR036458">
    <property type="entry name" value="Na:dicarbo_symporter_sf"/>
</dbReference>
<organism evidence="10 11">
    <name type="scientific">Actinia tenebrosa</name>
    <name type="common">Australian red waratah sea anemone</name>
    <dbReference type="NCBI Taxonomy" id="6105"/>
    <lineage>
        <taxon>Eukaryota</taxon>
        <taxon>Metazoa</taxon>
        <taxon>Cnidaria</taxon>
        <taxon>Anthozoa</taxon>
        <taxon>Hexacorallia</taxon>
        <taxon>Actiniaria</taxon>
        <taxon>Actiniidae</taxon>
        <taxon>Actinia</taxon>
    </lineage>
</organism>
<dbReference type="GO" id="GO:0015501">
    <property type="term" value="F:glutamate:sodium symporter activity"/>
    <property type="evidence" value="ECO:0007669"/>
    <property type="project" value="TreeGrafter"/>
</dbReference>
<name>A0A6P8HPT8_ACTTE</name>
<dbReference type="PANTHER" id="PTHR11958">
    <property type="entry name" value="SODIUM/DICARBOXYLATE SYMPORTER-RELATED"/>
    <property type="match status" value="1"/>
</dbReference>
<evidence type="ECO:0000256" key="4">
    <source>
        <dbReference type="ARBA" id="ARBA00022847"/>
    </source>
</evidence>
<protein>
    <recommendedName>
        <fullName evidence="8">Amino acid transporter</fullName>
    </recommendedName>
</protein>
<sequence>MADSSTASKVKKGFLRRQGNGNFCTSCLRAFFRRVRSDLMLTLILIGVVIGFIIGALINGTVNDITDIEKKTTVIMLVGFPGELFMNMLKLLILPLIVASLVTAVASLDAEATAKIGRRTITYYLSTTFMAVVLGIVLVTSIKPGEGGKPVTDIVKEVPKFRNVDSFLDLIRNLFPPNIAEATFNQRQTRYANLPAKYRVFNKTVESTTQLNTTDGILAEFNVNATHKIVTVKHMVRKAYDQIPNGTLPVHGSSMNVLGLVLFSIVMGAMLSKMGEKGLPLKTFFEALNDVVMRMVILVMWYSPIGICSLIASKVAGMGDILFSLKLLGMFMLTSILGILLHTFVTLPLVYFIFTRNNPFKFMAKMRDALITVWGTASSAATLPTTIRCTEENLGIDPRITRFVLPLGATVNMDGTALYEGVGAIWIAQINNIPLSIGQIITTSITATAAAIGAAAVPSAGLITMVIVCQAINVPPDDIGLIFAVDWFIDRFRGLPNIMGDAYGCGIVEKLSTHELKKEASPDVEKQDDEELKSLDNNSSPSDGDEESVF</sequence>
<evidence type="ECO:0000256" key="6">
    <source>
        <dbReference type="ARBA" id="ARBA00023136"/>
    </source>
</evidence>
<proteinExistence type="inferred from homology"/>
<evidence type="ECO:0000256" key="8">
    <source>
        <dbReference type="RuleBase" id="RU361216"/>
    </source>
</evidence>